<dbReference type="InterPro" id="IPR036390">
    <property type="entry name" value="WH_DNA-bd_sf"/>
</dbReference>
<protein>
    <submittedName>
        <fullName evidence="8">GntR family transcriptional regulator/MocR family aminotransferase</fullName>
    </submittedName>
</protein>
<evidence type="ECO:0000256" key="3">
    <source>
        <dbReference type="ARBA" id="ARBA00023015"/>
    </source>
</evidence>
<dbReference type="InterPro" id="IPR000524">
    <property type="entry name" value="Tscrpt_reg_HTH_GntR"/>
</dbReference>
<evidence type="ECO:0000256" key="2">
    <source>
        <dbReference type="ARBA" id="ARBA00022898"/>
    </source>
</evidence>
<keyword evidence="9" id="KW-1185">Reference proteome</keyword>
<dbReference type="EMBL" id="SNYA01000001">
    <property type="protein sequence ID" value="TDP95634.1"/>
    <property type="molecule type" value="Genomic_DNA"/>
</dbReference>
<evidence type="ECO:0000256" key="5">
    <source>
        <dbReference type="ARBA" id="ARBA00023163"/>
    </source>
</evidence>
<dbReference type="InterPro" id="IPR036388">
    <property type="entry name" value="WH-like_DNA-bd_sf"/>
</dbReference>
<dbReference type="PANTHER" id="PTHR46577:SF1">
    <property type="entry name" value="HTH-TYPE TRANSCRIPTIONAL REGULATORY PROTEIN GABR"/>
    <property type="match status" value="1"/>
</dbReference>
<proteinExistence type="inferred from homology"/>
<dbReference type="Proteomes" id="UP000295601">
    <property type="component" value="Unassembled WGS sequence"/>
</dbReference>
<dbReference type="PROSITE" id="PS50949">
    <property type="entry name" value="HTH_GNTR"/>
    <property type="match status" value="1"/>
</dbReference>
<gene>
    <name evidence="8" type="ORF">EDF62_0326</name>
</gene>
<evidence type="ECO:0000259" key="7">
    <source>
        <dbReference type="PROSITE" id="PS50949"/>
    </source>
</evidence>
<dbReference type="AlphaFoldDB" id="A0A4R6S8B3"/>
<dbReference type="Gene3D" id="1.10.10.10">
    <property type="entry name" value="Winged helix-like DNA-binding domain superfamily/Winged helix DNA-binding domain"/>
    <property type="match status" value="1"/>
</dbReference>
<accession>A0A4R6S8B3</accession>
<dbReference type="Pfam" id="PF00392">
    <property type="entry name" value="GntR"/>
    <property type="match status" value="1"/>
</dbReference>
<dbReference type="SUPFAM" id="SSF46785">
    <property type="entry name" value="Winged helix' DNA-binding domain"/>
    <property type="match status" value="1"/>
</dbReference>
<dbReference type="Gene3D" id="3.40.640.10">
    <property type="entry name" value="Type I PLP-dependent aspartate aminotransferase-like (Major domain)"/>
    <property type="match status" value="2"/>
</dbReference>
<evidence type="ECO:0000256" key="1">
    <source>
        <dbReference type="ARBA" id="ARBA00005384"/>
    </source>
</evidence>
<comment type="similarity">
    <text evidence="1">In the C-terminal section; belongs to the class-I pyridoxal-phosphate-dependent aminotransferase family.</text>
</comment>
<keyword evidence="2" id="KW-0663">Pyridoxal phosphate</keyword>
<feature type="region of interest" description="Disordered" evidence="6">
    <location>
        <begin position="341"/>
        <end position="363"/>
    </location>
</feature>
<evidence type="ECO:0000313" key="8">
    <source>
        <dbReference type="EMBL" id="TDP95634.1"/>
    </source>
</evidence>
<dbReference type="InterPro" id="IPR015421">
    <property type="entry name" value="PyrdxlP-dep_Trfase_major"/>
</dbReference>
<dbReference type="SUPFAM" id="SSF53383">
    <property type="entry name" value="PLP-dependent transferases"/>
    <property type="match status" value="1"/>
</dbReference>
<dbReference type="SMART" id="SM00345">
    <property type="entry name" value="HTH_GNTR"/>
    <property type="match status" value="1"/>
</dbReference>
<dbReference type="CDD" id="cd07377">
    <property type="entry name" value="WHTH_GntR"/>
    <property type="match status" value="1"/>
</dbReference>
<dbReference type="InterPro" id="IPR051446">
    <property type="entry name" value="HTH_trans_reg/aminotransferase"/>
</dbReference>
<sequence>MDLFPQLGVNRALPAPLSDQLTERIRSAVLAGWIAPGEALPPTRRLAVAIGVSRSVVVAAYERLTGEGYLESRQGAGTRVTPELPLWRTNDPARAHCGAAADERAAAETELPVGSARTIDLRPGRPHAATVPPRSWTRALSAAAKHPWLPDASDSSGEVSLRKALADHARRARGIDCAADDVVVTTGTSEALLLLALALCEVHGRPPRIAVEDPGYREGIRVFERVGAEIVPLAVGVNGATGAGLRMLSAQGALDAVLLTPSHQFPLGGRISAAERLAILAWARETGAVVIEDDYDSEFRHAGALLPAMGSLDRGVATITTLNKVLSPSIRCGAIVLGNGDSAERRNGNENGHQGVLTPDLDPDPAVPAVPAVPRASTELHTHLRAALHAVRADLGPAHPLVMQLALAEFLESGGFRREIARTRREYRHRREQLLEQLAEAGIPVQGADGGLHVVIPVGDHDATAAVAELERRGVLVDCVQHYRSGLLDDSASAPPDALIVGYGAEPAMRLRAGIAEILAVLGAPAGEAAQPASTQKASPAAAAQA</sequence>
<dbReference type="GO" id="GO:0008483">
    <property type="term" value="F:transaminase activity"/>
    <property type="evidence" value="ECO:0007669"/>
    <property type="project" value="UniProtKB-KW"/>
</dbReference>
<dbReference type="RefSeq" id="WP_133615543.1">
    <property type="nucleotide sequence ID" value="NZ_SNYA01000001.1"/>
</dbReference>
<evidence type="ECO:0000313" key="9">
    <source>
        <dbReference type="Proteomes" id="UP000295601"/>
    </source>
</evidence>
<keyword evidence="3" id="KW-0805">Transcription regulation</keyword>
<keyword evidence="5" id="KW-0804">Transcription</keyword>
<reference evidence="8 9" key="1">
    <citation type="submission" date="2019-03" db="EMBL/GenBank/DDBJ databases">
        <title>Genomic analyses of the natural microbiome of Caenorhabditis elegans.</title>
        <authorList>
            <person name="Samuel B."/>
        </authorList>
    </citation>
    <scope>NUCLEOTIDE SEQUENCE [LARGE SCALE GENOMIC DNA]</scope>
    <source>
        <strain evidence="8 9">JUb18</strain>
    </source>
</reference>
<dbReference type="Pfam" id="PF00155">
    <property type="entry name" value="Aminotran_1_2"/>
    <property type="match status" value="1"/>
</dbReference>
<comment type="caution">
    <text evidence="8">The sequence shown here is derived from an EMBL/GenBank/DDBJ whole genome shotgun (WGS) entry which is preliminary data.</text>
</comment>
<keyword evidence="4" id="KW-0238">DNA-binding</keyword>
<organism evidence="8 9">
    <name type="scientific">Leucobacter luti</name>
    <dbReference type="NCBI Taxonomy" id="340320"/>
    <lineage>
        <taxon>Bacteria</taxon>
        <taxon>Bacillati</taxon>
        <taxon>Actinomycetota</taxon>
        <taxon>Actinomycetes</taxon>
        <taxon>Micrococcales</taxon>
        <taxon>Microbacteriaceae</taxon>
        <taxon>Leucobacter</taxon>
    </lineage>
</organism>
<dbReference type="InterPro" id="IPR015424">
    <property type="entry name" value="PyrdxlP-dep_Trfase"/>
</dbReference>
<dbReference type="PANTHER" id="PTHR46577">
    <property type="entry name" value="HTH-TYPE TRANSCRIPTIONAL REGULATORY PROTEIN GABR"/>
    <property type="match status" value="1"/>
</dbReference>
<evidence type="ECO:0000256" key="4">
    <source>
        <dbReference type="ARBA" id="ARBA00023125"/>
    </source>
</evidence>
<dbReference type="GO" id="GO:0003700">
    <property type="term" value="F:DNA-binding transcription factor activity"/>
    <property type="evidence" value="ECO:0007669"/>
    <property type="project" value="InterPro"/>
</dbReference>
<dbReference type="InterPro" id="IPR004839">
    <property type="entry name" value="Aminotransferase_I/II_large"/>
</dbReference>
<dbReference type="GO" id="GO:0030170">
    <property type="term" value="F:pyridoxal phosphate binding"/>
    <property type="evidence" value="ECO:0007669"/>
    <property type="project" value="InterPro"/>
</dbReference>
<keyword evidence="8" id="KW-0032">Aminotransferase</keyword>
<dbReference type="GO" id="GO:0003677">
    <property type="term" value="F:DNA binding"/>
    <property type="evidence" value="ECO:0007669"/>
    <property type="project" value="UniProtKB-KW"/>
</dbReference>
<feature type="domain" description="HTH gntR-type" evidence="7">
    <location>
        <begin position="15"/>
        <end position="83"/>
    </location>
</feature>
<dbReference type="OrthoDB" id="594134at2"/>
<dbReference type="CDD" id="cd00609">
    <property type="entry name" value="AAT_like"/>
    <property type="match status" value="1"/>
</dbReference>
<keyword evidence="8" id="KW-0808">Transferase</keyword>
<evidence type="ECO:0000256" key="6">
    <source>
        <dbReference type="SAM" id="MobiDB-lite"/>
    </source>
</evidence>
<name>A0A4R6S8B3_9MICO</name>